<evidence type="ECO:0000313" key="10">
    <source>
        <dbReference type="Proteomes" id="UP000317990"/>
    </source>
</evidence>
<comment type="caution">
    <text evidence="9">The sequence shown here is derived from an EMBL/GenBank/DDBJ whole genome shotgun (WGS) entry which is preliminary data.</text>
</comment>
<feature type="chain" id="PRO_5022043700" description="phospholipase D" evidence="7">
    <location>
        <begin position="27"/>
        <end position="236"/>
    </location>
</feature>
<feature type="domain" description="PLD phosphodiesterase" evidence="8">
    <location>
        <begin position="185"/>
        <end position="212"/>
    </location>
</feature>
<dbReference type="InterPro" id="IPR001736">
    <property type="entry name" value="PLipase_D/transphosphatidylase"/>
</dbReference>
<dbReference type="GO" id="GO:0004630">
    <property type="term" value="F:phospholipase D activity"/>
    <property type="evidence" value="ECO:0007669"/>
    <property type="project" value="UniProtKB-EC"/>
</dbReference>
<dbReference type="PANTHER" id="PTHR43856">
    <property type="entry name" value="CARDIOLIPIN HYDROLASE"/>
    <property type="match status" value="1"/>
</dbReference>
<evidence type="ECO:0000256" key="3">
    <source>
        <dbReference type="ARBA" id="ARBA00012027"/>
    </source>
</evidence>
<dbReference type="SUPFAM" id="SSF56024">
    <property type="entry name" value="Phospholipase D/nuclease"/>
    <property type="match status" value="1"/>
</dbReference>
<organism evidence="9 10">
    <name type="scientific">Aphanocapsa feldmannii 277cV</name>
    <dbReference type="NCBI Taxonomy" id="2507553"/>
    <lineage>
        <taxon>Bacteria</taxon>
        <taxon>Bacillati</taxon>
        <taxon>Cyanobacteriota</taxon>
        <taxon>Cyanophyceae</taxon>
        <taxon>Oscillatoriophycideae</taxon>
        <taxon>Chroococcales</taxon>
        <taxon>Microcystaceae</taxon>
        <taxon>Aphanocapsa</taxon>
    </lineage>
</organism>
<dbReference type="InterPro" id="IPR051406">
    <property type="entry name" value="PLD_domain"/>
</dbReference>
<reference evidence="9 10" key="1">
    <citation type="journal article" date="2019" name="mSystems">
        <title>Life at home and on the roam: Genomic adaptions reflect the dual lifestyle of an intracellular, facultative symbiont.</title>
        <authorList>
            <person name="Burgsdorf I."/>
        </authorList>
    </citation>
    <scope>NUCLEOTIDE SEQUENCE [LARGE SCALE GENOMIC DNA]</scope>
    <source>
        <strain evidence="9">277cV</strain>
    </source>
</reference>
<keyword evidence="4" id="KW-0378">Hydrolase</keyword>
<evidence type="ECO:0000256" key="5">
    <source>
        <dbReference type="ARBA" id="ARBA00022963"/>
    </source>
</evidence>
<dbReference type="EMBL" id="SRMO01000026">
    <property type="protein sequence ID" value="TGG96214.1"/>
    <property type="molecule type" value="Genomic_DNA"/>
</dbReference>
<dbReference type="PANTHER" id="PTHR43856:SF1">
    <property type="entry name" value="MITOCHONDRIAL CARDIOLIPIN HYDROLASE"/>
    <property type="match status" value="1"/>
</dbReference>
<dbReference type="GO" id="GO:0016042">
    <property type="term" value="P:lipid catabolic process"/>
    <property type="evidence" value="ECO:0007669"/>
    <property type="project" value="UniProtKB-KW"/>
</dbReference>
<keyword evidence="6" id="KW-0443">Lipid metabolism</keyword>
<evidence type="ECO:0000256" key="4">
    <source>
        <dbReference type="ARBA" id="ARBA00022801"/>
    </source>
</evidence>
<evidence type="ECO:0000256" key="2">
    <source>
        <dbReference type="ARBA" id="ARBA00008664"/>
    </source>
</evidence>
<proteinExistence type="inferred from homology"/>
<dbReference type="AlphaFoldDB" id="A0A524RQV6"/>
<name>A0A524RQV6_9CHRO</name>
<evidence type="ECO:0000256" key="7">
    <source>
        <dbReference type="SAM" id="SignalP"/>
    </source>
</evidence>
<dbReference type="SMART" id="SM00155">
    <property type="entry name" value="PLDc"/>
    <property type="match status" value="1"/>
</dbReference>
<dbReference type="InterPro" id="IPR025202">
    <property type="entry name" value="PLD-like_dom"/>
</dbReference>
<dbReference type="GO" id="GO:0006793">
    <property type="term" value="P:phosphorus metabolic process"/>
    <property type="evidence" value="ECO:0007669"/>
    <property type="project" value="UniProtKB-ARBA"/>
</dbReference>
<feature type="signal peptide" evidence="7">
    <location>
        <begin position="1"/>
        <end position="26"/>
    </location>
</feature>
<dbReference type="EC" id="3.1.4.4" evidence="3"/>
<keyword evidence="5" id="KW-0442">Lipid degradation</keyword>
<evidence type="ECO:0000256" key="6">
    <source>
        <dbReference type="ARBA" id="ARBA00023098"/>
    </source>
</evidence>
<dbReference type="Proteomes" id="UP000317990">
    <property type="component" value="Unassembled WGS sequence"/>
</dbReference>
<comment type="catalytic activity">
    <reaction evidence="1">
        <text>a 1,2-diacyl-sn-glycero-3-phosphocholine + H2O = a 1,2-diacyl-sn-glycero-3-phosphate + choline + H(+)</text>
        <dbReference type="Rhea" id="RHEA:14445"/>
        <dbReference type="ChEBI" id="CHEBI:15354"/>
        <dbReference type="ChEBI" id="CHEBI:15377"/>
        <dbReference type="ChEBI" id="CHEBI:15378"/>
        <dbReference type="ChEBI" id="CHEBI:57643"/>
        <dbReference type="ChEBI" id="CHEBI:58608"/>
        <dbReference type="EC" id="3.1.4.4"/>
    </reaction>
</comment>
<comment type="similarity">
    <text evidence="2">Belongs to the phospholipase D family.</text>
</comment>
<accession>A0A524RQV6</accession>
<dbReference type="PROSITE" id="PS50035">
    <property type="entry name" value="PLD"/>
    <property type="match status" value="1"/>
</dbReference>
<gene>
    <name evidence="9" type="ORF">ERJ67_01345</name>
</gene>
<evidence type="ECO:0000256" key="1">
    <source>
        <dbReference type="ARBA" id="ARBA00000798"/>
    </source>
</evidence>
<protein>
    <recommendedName>
        <fullName evidence="3">phospholipase D</fullName>
        <ecNumber evidence="3">3.1.4.4</ecNumber>
    </recommendedName>
</protein>
<feature type="non-terminal residue" evidence="9">
    <location>
        <position position="236"/>
    </location>
</feature>
<evidence type="ECO:0000259" key="8">
    <source>
        <dbReference type="PROSITE" id="PS50035"/>
    </source>
</evidence>
<dbReference type="GO" id="GO:0016891">
    <property type="term" value="F:RNA endonuclease activity producing 5'-phosphomonoesters, hydrolytic mechanism"/>
    <property type="evidence" value="ECO:0007669"/>
    <property type="project" value="TreeGrafter"/>
</dbReference>
<keyword evidence="7" id="KW-0732">Signal</keyword>
<dbReference type="CDD" id="cd09116">
    <property type="entry name" value="PLDc_Nuc_like"/>
    <property type="match status" value="1"/>
</dbReference>
<dbReference type="Gene3D" id="3.30.870.10">
    <property type="entry name" value="Endonuclease Chain A"/>
    <property type="match status" value="1"/>
</dbReference>
<evidence type="ECO:0000313" key="9">
    <source>
        <dbReference type="EMBL" id="TGG96214.1"/>
    </source>
</evidence>
<sequence>MLKGSASPWRLPVLLASLCLACTAPAQLQQLASQGTRPLTADGITVWFNHRATTHYLSPLSGLQRPGDDLEALLLEAIETAQVSVDMAVQEISLPAIADALIARHRAGVAVRVVLEDSYADSWSQQDPAQLDKNQRYRWRRLWRLADRDGDTTITAEEARRGDAVRLLREAGVPLLDDRADGSAGSDLMHHKFVVVDGRQVITGSANFSSSGIHGDAGRPRTRGNVNHMVAIDSPQ</sequence>
<dbReference type="Pfam" id="PF13091">
    <property type="entry name" value="PLDc_2"/>
    <property type="match status" value="1"/>
</dbReference>